<name>A0A2P6V0X5_9CHLO</name>
<accession>A0A2P6V0X5</accession>
<feature type="region of interest" description="Disordered" evidence="1">
    <location>
        <begin position="1"/>
        <end position="55"/>
    </location>
</feature>
<feature type="compositionally biased region" description="Basic and acidic residues" evidence="1">
    <location>
        <begin position="11"/>
        <end position="26"/>
    </location>
</feature>
<evidence type="ECO:0000313" key="4">
    <source>
        <dbReference type="Proteomes" id="UP000239649"/>
    </source>
</evidence>
<dbReference type="EMBL" id="LHPF02000050">
    <property type="protein sequence ID" value="PSC67704.1"/>
    <property type="molecule type" value="Genomic_DNA"/>
</dbReference>
<feature type="domain" description="LicD/FKTN/FKRP nucleotidyltransferase" evidence="2">
    <location>
        <begin position="103"/>
        <end position="143"/>
    </location>
</feature>
<evidence type="ECO:0000259" key="2">
    <source>
        <dbReference type="Pfam" id="PF04991"/>
    </source>
</evidence>
<dbReference type="Pfam" id="PF04991">
    <property type="entry name" value="LicD"/>
    <property type="match status" value="1"/>
</dbReference>
<dbReference type="Proteomes" id="UP000239649">
    <property type="component" value="Unassembled WGS sequence"/>
</dbReference>
<gene>
    <name evidence="3" type="ORF">C2E20_8646</name>
</gene>
<dbReference type="OrthoDB" id="444255at2759"/>
<reference evidence="3 4" key="1">
    <citation type="journal article" date="2018" name="Plant J.">
        <title>Genome sequences of Chlorella sorokiniana UTEX 1602 and Micractinium conductrix SAG 241.80: implications to maltose excretion by a green alga.</title>
        <authorList>
            <person name="Arriola M.B."/>
            <person name="Velmurugan N."/>
            <person name="Zhang Y."/>
            <person name="Plunkett M.H."/>
            <person name="Hondzo H."/>
            <person name="Barney B.M."/>
        </authorList>
    </citation>
    <scope>NUCLEOTIDE SEQUENCE [LARGE SCALE GENOMIC DNA]</scope>
    <source>
        <strain evidence="3 4">SAG 241.80</strain>
    </source>
</reference>
<dbReference type="GO" id="GO:0009100">
    <property type="term" value="P:glycoprotein metabolic process"/>
    <property type="evidence" value="ECO:0007669"/>
    <property type="project" value="UniProtKB-ARBA"/>
</dbReference>
<dbReference type="PANTHER" id="PTHR43404">
    <property type="entry name" value="LIPOPOLYSACCHARIDE CHOLINEPHOSPHOTRANSFERASE LICD"/>
    <property type="match status" value="1"/>
</dbReference>
<dbReference type="InterPro" id="IPR007074">
    <property type="entry name" value="LicD/FKTN/FKRP_NTP_transf"/>
</dbReference>
<dbReference type="InterPro" id="IPR052942">
    <property type="entry name" value="LPS_cholinephosphotransferase"/>
</dbReference>
<evidence type="ECO:0000313" key="3">
    <source>
        <dbReference type="EMBL" id="PSC67704.1"/>
    </source>
</evidence>
<sequence>MPAGRPQQAVDSKDDGQQRAADEPTHRQHRRRRSGGKDAAALQRRPPQQPAGRGAQSLGAVTALGAVTLYASVRGGISLFHTMRRRQLRQLLTDLAEVFNVLGLTYWLDFGSLLGIHRDGDLIPHDNDVDLAVLDPEWEALLPQLRAALPQYSMRLVVPSDDPSTMFLRAYCPLGMADVFGAKAIGEDRLLVDCGHGSCTEISRAAVLPMGVMCWRGANIAVPGDIEAALEERYGDWRTPKYMDKGADVVEGNKLYARIFRALSTLGIRI</sequence>
<comment type="caution">
    <text evidence="3">The sequence shown here is derived from an EMBL/GenBank/DDBJ whole genome shotgun (WGS) entry which is preliminary data.</text>
</comment>
<organism evidence="3 4">
    <name type="scientific">Micractinium conductrix</name>
    <dbReference type="NCBI Taxonomy" id="554055"/>
    <lineage>
        <taxon>Eukaryota</taxon>
        <taxon>Viridiplantae</taxon>
        <taxon>Chlorophyta</taxon>
        <taxon>core chlorophytes</taxon>
        <taxon>Trebouxiophyceae</taxon>
        <taxon>Chlorellales</taxon>
        <taxon>Chlorellaceae</taxon>
        <taxon>Chlorella clade</taxon>
        <taxon>Micractinium</taxon>
    </lineage>
</organism>
<protein>
    <recommendedName>
        <fullName evidence="2">LicD/FKTN/FKRP nucleotidyltransferase domain-containing protein</fullName>
    </recommendedName>
</protein>
<proteinExistence type="predicted"/>
<dbReference type="AlphaFoldDB" id="A0A2P6V0X5"/>
<keyword evidence="4" id="KW-1185">Reference proteome</keyword>
<evidence type="ECO:0000256" key="1">
    <source>
        <dbReference type="SAM" id="MobiDB-lite"/>
    </source>
</evidence>
<dbReference type="PANTHER" id="PTHR43404:SF1">
    <property type="entry name" value="MNN4P"/>
    <property type="match status" value="1"/>
</dbReference>